<accession>A0A3N0CH42</accession>
<comment type="caution">
    <text evidence="1">The sequence shown here is derived from an EMBL/GenBank/DDBJ whole genome shotgun (WGS) entry which is preliminary data.</text>
</comment>
<evidence type="ECO:0000313" key="2">
    <source>
        <dbReference type="Proteomes" id="UP000267128"/>
    </source>
</evidence>
<dbReference type="EMBL" id="RJSE01000007">
    <property type="protein sequence ID" value="RNL62581.1"/>
    <property type="molecule type" value="Genomic_DNA"/>
</dbReference>
<name>A0A3N0CH42_9ACTN</name>
<keyword evidence="2" id="KW-1185">Reference proteome</keyword>
<protein>
    <submittedName>
        <fullName evidence="1">Uncharacterized protein</fullName>
    </submittedName>
</protein>
<sequence length="205" mass="21508">MSEQTRRRRWITPGTVLGGLALVVASVQPAQAIAERLGAGSVGTRELKTGAVTTPKLRASAVTGAKVRDGSLGTADLAASARPRLPRAYMVRKKGFLGDTVNTLTNVATISLPAGTWMVTAKVGTYLAGTTTNTYCTLDDGFEWDDSEAASGFNNGTVNTYQVQTLTLMARPTYTSTRTIALKCMGNASTLGDAMLVATEVVKAN</sequence>
<dbReference type="Proteomes" id="UP000267128">
    <property type="component" value="Unassembled WGS sequence"/>
</dbReference>
<dbReference type="RefSeq" id="WP_123227877.1">
    <property type="nucleotide sequence ID" value="NZ_RJSE01000007.1"/>
</dbReference>
<dbReference type="AlphaFoldDB" id="A0A3N0CH42"/>
<gene>
    <name evidence="1" type="ORF">EFK50_12515</name>
</gene>
<organism evidence="1 2">
    <name type="scientific">Nocardioides marmoriginsengisoli</name>
    <dbReference type="NCBI Taxonomy" id="661483"/>
    <lineage>
        <taxon>Bacteria</taxon>
        <taxon>Bacillati</taxon>
        <taxon>Actinomycetota</taxon>
        <taxon>Actinomycetes</taxon>
        <taxon>Propionibacteriales</taxon>
        <taxon>Nocardioidaceae</taxon>
        <taxon>Nocardioides</taxon>
    </lineage>
</organism>
<dbReference type="InterPro" id="IPR006311">
    <property type="entry name" value="TAT_signal"/>
</dbReference>
<proteinExistence type="predicted"/>
<evidence type="ECO:0000313" key="1">
    <source>
        <dbReference type="EMBL" id="RNL62581.1"/>
    </source>
</evidence>
<dbReference type="PROSITE" id="PS51318">
    <property type="entry name" value="TAT"/>
    <property type="match status" value="1"/>
</dbReference>
<reference evidence="1 2" key="1">
    <citation type="submission" date="2018-11" db="EMBL/GenBank/DDBJ databases">
        <authorList>
            <person name="Li F."/>
        </authorList>
    </citation>
    <scope>NUCLEOTIDE SEQUENCE [LARGE SCALE GENOMIC DNA]</scope>
    <source>
        <strain evidence="1 2">Gsoil 097</strain>
    </source>
</reference>